<keyword evidence="4" id="KW-0418">Kinase</keyword>
<dbReference type="GO" id="GO:0007234">
    <property type="term" value="P:osmosensory signaling via phosphorelay pathway"/>
    <property type="evidence" value="ECO:0007669"/>
    <property type="project" value="TreeGrafter"/>
</dbReference>
<dbReference type="RefSeq" id="WP_149937189.1">
    <property type="nucleotide sequence ID" value="NZ_VVZV01000010.1"/>
</dbReference>
<dbReference type="PROSITE" id="PS50109">
    <property type="entry name" value="HIS_KIN"/>
    <property type="match status" value="1"/>
</dbReference>
<dbReference type="SUPFAM" id="SSF55874">
    <property type="entry name" value="ATPase domain of HSP90 chaperone/DNA topoisomerase II/histidine kinase"/>
    <property type="match status" value="1"/>
</dbReference>
<dbReference type="Pfam" id="PF13188">
    <property type="entry name" value="PAS_8"/>
    <property type="match status" value="1"/>
</dbReference>
<dbReference type="Gene3D" id="3.30.450.20">
    <property type="entry name" value="PAS domain"/>
    <property type="match status" value="1"/>
</dbReference>
<dbReference type="GO" id="GO:0000155">
    <property type="term" value="F:phosphorelay sensor kinase activity"/>
    <property type="evidence" value="ECO:0007669"/>
    <property type="project" value="InterPro"/>
</dbReference>
<dbReference type="GO" id="GO:0030295">
    <property type="term" value="F:protein kinase activator activity"/>
    <property type="evidence" value="ECO:0007669"/>
    <property type="project" value="TreeGrafter"/>
</dbReference>
<dbReference type="Pfam" id="PF02518">
    <property type="entry name" value="HATPase_c"/>
    <property type="match status" value="1"/>
</dbReference>
<dbReference type="Gene3D" id="3.30.565.10">
    <property type="entry name" value="Histidine kinase-like ATPase, C-terminal domain"/>
    <property type="match status" value="1"/>
</dbReference>
<dbReference type="InterPro" id="IPR035965">
    <property type="entry name" value="PAS-like_dom_sf"/>
</dbReference>
<feature type="transmembrane region" description="Helical" evidence="6">
    <location>
        <begin position="34"/>
        <end position="53"/>
    </location>
</feature>
<feature type="domain" description="Histidine kinase" evidence="7">
    <location>
        <begin position="228"/>
        <end position="436"/>
    </location>
</feature>
<evidence type="ECO:0000259" key="7">
    <source>
        <dbReference type="PROSITE" id="PS50109"/>
    </source>
</evidence>
<comment type="caution">
    <text evidence="9">The sequence shown here is derived from an EMBL/GenBank/DDBJ whole genome shotgun (WGS) entry which is preliminary data.</text>
</comment>
<evidence type="ECO:0000256" key="3">
    <source>
        <dbReference type="ARBA" id="ARBA00022679"/>
    </source>
</evidence>
<dbReference type="InterPro" id="IPR003594">
    <property type="entry name" value="HATPase_dom"/>
</dbReference>
<protein>
    <recommendedName>
        <fullName evidence="2">histidine kinase</fullName>
        <ecNumber evidence="2">2.7.13.3</ecNumber>
    </recommendedName>
</protein>
<dbReference type="PANTHER" id="PTHR42878">
    <property type="entry name" value="TWO-COMPONENT HISTIDINE KINASE"/>
    <property type="match status" value="1"/>
</dbReference>
<evidence type="ECO:0000256" key="5">
    <source>
        <dbReference type="ARBA" id="ARBA00023136"/>
    </source>
</evidence>
<dbReference type="GO" id="GO:0000156">
    <property type="term" value="F:phosphorelay response regulator activity"/>
    <property type="evidence" value="ECO:0007669"/>
    <property type="project" value="TreeGrafter"/>
</dbReference>
<dbReference type="Proteomes" id="UP000481700">
    <property type="component" value="Unassembled WGS sequence"/>
</dbReference>
<evidence type="ECO:0000256" key="2">
    <source>
        <dbReference type="ARBA" id="ARBA00012438"/>
    </source>
</evidence>
<dbReference type="InterPro" id="IPR000014">
    <property type="entry name" value="PAS"/>
</dbReference>
<dbReference type="InterPro" id="IPR036890">
    <property type="entry name" value="HATPase_C_sf"/>
</dbReference>
<dbReference type="InterPro" id="IPR005467">
    <property type="entry name" value="His_kinase_dom"/>
</dbReference>
<dbReference type="SUPFAM" id="SSF55785">
    <property type="entry name" value="PYP-like sensor domain (PAS domain)"/>
    <property type="match status" value="1"/>
</dbReference>
<dbReference type="PANTHER" id="PTHR42878:SF15">
    <property type="entry name" value="BACTERIOPHYTOCHROME"/>
    <property type="match status" value="1"/>
</dbReference>
<evidence type="ECO:0000256" key="1">
    <source>
        <dbReference type="ARBA" id="ARBA00000085"/>
    </source>
</evidence>
<accession>A0A6L3ISL4</accession>
<keyword evidence="5 6" id="KW-0472">Membrane</keyword>
<feature type="transmembrane region" description="Helical" evidence="6">
    <location>
        <begin position="7"/>
        <end position="28"/>
    </location>
</feature>
<name>A0A6L3ISL4_9BACT</name>
<gene>
    <name evidence="9" type="ORF">F2Z07_10520</name>
</gene>
<proteinExistence type="predicted"/>
<reference evidence="9 10" key="1">
    <citation type="journal article" date="2019" name="Nat. Med.">
        <title>A library of human gut bacterial isolates paired with longitudinal multiomics data enables mechanistic microbiome research.</title>
        <authorList>
            <person name="Poyet M."/>
            <person name="Groussin M."/>
            <person name="Gibbons S.M."/>
            <person name="Avila-Pacheco J."/>
            <person name="Jiang X."/>
            <person name="Kearney S.M."/>
            <person name="Perrotta A.R."/>
            <person name="Berdy B."/>
            <person name="Zhao S."/>
            <person name="Lieberman T.D."/>
            <person name="Swanson P.K."/>
            <person name="Smith M."/>
            <person name="Roesemann S."/>
            <person name="Alexander J.E."/>
            <person name="Rich S.A."/>
            <person name="Livny J."/>
            <person name="Vlamakis H."/>
            <person name="Clish C."/>
            <person name="Bullock K."/>
            <person name="Deik A."/>
            <person name="Scott J."/>
            <person name="Pierce K.A."/>
            <person name="Xavier R.J."/>
            <person name="Alm E.J."/>
        </authorList>
    </citation>
    <scope>NUCLEOTIDE SEQUENCE [LARGE SCALE GENOMIC DNA]</scope>
    <source>
        <strain evidence="9 10">BIOML-A25</strain>
    </source>
</reference>
<dbReference type="EC" id="2.7.13.3" evidence="2"/>
<evidence type="ECO:0000256" key="6">
    <source>
        <dbReference type="SAM" id="Phobius"/>
    </source>
</evidence>
<keyword evidence="6" id="KW-1133">Transmembrane helix</keyword>
<organism evidence="9 10">
    <name type="scientific">Phocaeicola dorei</name>
    <dbReference type="NCBI Taxonomy" id="357276"/>
    <lineage>
        <taxon>Bacteria</taxon>
        <taxon>Pseudomonadati</taxon>
        <taxon>Bacteroidota</taxon>
        <taxon>Bacteroidia</taxon>
        <taxon>Bacteroidales</taxon>
        <taxon>Bacteroidaceae</taxon>
        <taxon>Phocaeicola</taxon>
    </lineage>
</organism>
<dbReference type="EMBL" id="VVZV01000010">
    <property type="protein sequence ID" value="KAA5319688.1"/>
    <property type="molecule type" value="Genomic_DNA"/>
</dbReference>
<dbReference type="SMART" id="SM00387">
    <property type="entry name" value="HATPase_c"/>
    <property type="match status" value="1"/>
</dbReference>
<evidence type="ECO:0000256" key="4">
    <source>
        <dbReference type="ARBA" id="ARBA00022777"/>
    </source>
</evidence>
<keyword evidence="3" id="KW-0808">Transferase</keyword>
<dbReference type="InterPro" id="IPR004358">
    <property type="entry name" value="Sig_transdc_His_kin-like_C"/>
</dbReference>
<dbReference type="PROSITE" id="PS50112">
    <property type="entry name" value="PAS"/>
    <property type="match status" value="1"/>
</dbReference>
<dbReference type="SUPFAM" id="SSF47384">
    <property type="entry name" value="Homodimeric domain of signal transducing histidine kinase"/>
    <property type="match status" value="1"/>
</dbReference>
<comment type="catalytic activity">
    <reaction evidence="1">
        <text>ATP + protein L-histidine = ADP + protein N-phospho-L-histidine.</text>
        <dbReference type="EC" id="2.7.13.3"/>
    </reaction>
</comment>
<dbReference type="PRINTS" id="PR00344">
    <property type="entry name" value="BCTRLSENSOR"/>
</dbReference>
<dbReference type="AlphaFoldDB" id="A0A6L3ISL4"/>
<sequence length="440" mass="49967">MVFSKHLYMVILSYILSIIAVAGAGIALVITHTALILGSLLFIFSLFLIGALVKRLNKFNTKIRIFLDAVEDKENMILFNEQSADKEMNALSHSLNRINELLATTKSQSRIQENFYYSLLEEVPNGVLAWNSEKRVIFVNGAALRLLGVEPIIFLRQLEEQYPALKDFIAHGNVEDSFLLQSNSKKQLSLSMNRMKLNSETITLLAIKDISNELSEKESESWSKLTRVLTHEIMNTIAPIVSLSQTLSLRPGTDEKVIRGLGVIREQSERLMEFTESYRRLSYMPEPKKKRFSLTDSLHNLALLLQSDFENAHIHFILRSTPSDIYIEGDEKQLSQVFLNLLKNSMQSLEGKTDGQIEVTLEVTDKLYIKLLDNGRGIPMELQEKIFVPFFTTKTEGTGIGLSLCRQIIKRHGGNLYLQESGQGKTLFVIEWPIVPFIPK</sequence>
<dbReference type="GO" id="GO:0016020">
    <property type="term" value="C:membrane"/>
    <property type="evidence" value="ECO:0007669"/>
    <property type="project" value="UniProtKB-SubCell"/>
</dbReference>
<evidence type="ECO:0000313" key="9">
    <source>
        <dbReference type="EMBL" id="KAA5319688.1"/>
    </source>
</evidence>
<evidence type="ECO:0000259" key="8">
    <source>
        <dbReference type="PROSITE" id="PS50112"/>
    </source>
</evidence>
<dbReference type="InterPro" id="IPR036097">
    <property type="entry name" value="HisK_dim/P_sf"/>
</dbReference>
<evidence type="ECO:0000313" key="10">
    <source>
        <dbReference type="Proteomes" id="UP000481700"/>
    </source>
</evidence>
<dbReference type="InterPro" id="IPR050351">
    <property type="entry name" value="BphY/WalK/GraS-like"/>
</dbReference>
<keyword evidence="6" id="KW-0812">Transmembrane</keyword>
<feature type="domain" description="PAS" evidence="8">
    <location>
        <begin position="112"/>
        <end position="151"/>
    </location>
</feature>